<proteinExistence type="predicted"/>
<comment type="caution">
    <text evidence="3">The sequence shown here is derived from an EMBL/GenBank/DDBJ whole genome shotgun (WGS) entry which is preliminary data.</text>
</comment>
<evidence type="ECO:0000256" key="2">
    <source>
        <dbReference type="SAM" id="SignalP"/>
    </source>
</evidence>
<evidence type="ECO:0000256" key="1">
    <source>
        <dbReference type="SAM" id="Phobius"/>
    </source>
</evidence>
<dbReference type="EMBL" id="JAJTWT010000014">
    <property type="protein sequence ID" value="MCE4540233.1"/>
    <property type="molecule type" value="Genomic_DNA"/>
</dbReference>
<feature type="signal peptide" evidence="2">
    <location>
        <begin position="1"/>
        <end position="20"/>
    </location>
</feature>
<reference evidence="3 4" key="1">
    <citation type="submission" date="2021-12" db="EMBL/GenBank/DDBJ databases">
        <title>Genome seq of p7.</title>
        <authorList>
            <person name="Seo T."/>
        </authorList>
    </citation>
    <scope>NUCLEOTIDE SEQUENCE [LARGE SCALE GENOMIC DNA]</scope>
    <source>
        <strain evidence="3 4">P7</strain>
    </source>
</reference>
<dbReference type="RefSeq" id="WP_233394746.1">
    <property type="nucleotide sequence ID" value="NZ_JAJTWT010000014.1"/>
</dbReference>
<name>A0ABS8XKE5_9BURK</name>
<organism evidence="3 4">
    <name type="scientific">Pelomonas caseinilytica</name>
    <dbReference type="NCBI Taxonomy" id="2906763"/>
    <lineage>
        <taxon>Bacteria</taxon>
        <taxon>Pseudomonadati</taxon>
        <taxon>Pseudomonadota</taxon>
        <taxon>Betaproteobacteria</taxon>
        <taxon>Burkholderiales</taxon>
        <taxon>Sphaerotilaceae</taxon>
        <taxon>Roseateles</taxon>
    </lineage>
</organism>
<evidence type="ECO:0000313" key="3">
    <source>
        <dbReference type="EMBL" id="MCE4540233.1"/>
    </source>
</evidence>
<feature type="transmembrane region" description="Helical" evidence="1">
    <location>
        <begin position="28"/>
        <end position="44"/>
    </location>
</feature>
<gene>
    <name evidence="3" type="ORF">LXT12_23560</name>
</gene>
<keyword evidence="1" id="KW-1133">Transmembrane helix</keyword>
<accession>A0ABS8XKE5</accession>
<keyword evidence="4" id="KW-1185">Reference proteome</keyword>
<protein>
    <recommendedName>
        <fullName evidence="5">YD repeat-containing protein</fullName>
    </recommendedName>
</protein>
<dbReference type="Proteomes" id="UP001201463">
    <property type="component" value="Unassembled WGS sequence"/>
</dbReference>
<evidence type="ECO:0000313" key="4">
    <source>
        <dbReference type="Proteomes" id="UP001201463"/>
    </source>
</evidence>
<keyword evidence="1" id="KW-0472">Membrane</keyword>
<evidence type="ECO:0008006" key="5">
    <source>
        <dbReference type="Google" id="ProtNLM"/>
    </source>
</evidence>
<keyword evidence="1" id="KW-0812">Transmembrane</keyword>
<sequence>MLRTVLFVVSLAACAISAAATLAGRHDLLPLVFWSGGMALAVLLERWRYRHRTAAAEGPWEATGERFVDPESGQAMQVLYNPRTGERRYEAAP</sequence>
<feature type="chain" id="PRO_5046662540" description="YD repeat-containing protein" evidence="2">
    <location>
        <begin position="21"/>
        <end position="93"/>
    </location>
</feature>
<keyword evidence="2" id="KW-0732">Signal</keyword>